<dbReference type="Proteomes" id="UP000499080">
    <property type="component" value="Unassembled WGS sequence"/>
</dbReference>
<feature type="region of interest" description="Disordered" evidence="1">
    <location>
        <begin position="1"/>
        <end position="35"/>
    </location>
</feature>
<accession>A0A4Y2SJZ3</accession>
<reference evidence="2 3" key="1">
    <citation type="journal article" date="2019" name="Sci. Rep.">
        <title>Orb-weaving spider Araneus ventricosus genome elucidates the spidroin gene catalogue.</title>
        <authorList>
            <person name="Kono N."/>
            <person name="Nakamura H."/>
            <person name="Ohtoshi R."/>
            <person name="Moran D.A.P."/>
            <person name="Shinohara A."/>
            <person name="Yoshida Y."/>
            <person name="Fujiwara M."/>
            <person name="Mori M."/>
            <person name="Tomita M."/>
            <person name="Arakawa K."/>
        </authorList>
    </citation>
    <scope>NUCLEOTIDE SEQUENCE [LARGE SCALE GENOMIC DNA]</scope>
</reference>
<dbReference type="EMBL" id="BGPR01022352">
    <property type="protein sequence ID" value="GBN88574.1"/>
    <property type="molecule type" value="Genomic_DNA"/>
</dbReference>
<evidence type="ECO:0000313" key="2">
    <source>
        <dbReference type="EMBL" id="GBN88574.1"/>
    </source>
</evidence>
<organism evidence="2 3">
    <name type="scientific">Araneus ventricosus</name>
    <name type="common">Orbweaver spider</name>
    <name type="synonym">Epeira ventricosa</name>
    <dbReference type="NCBI Taxonomy" id="182803"/>
    <lineage>
        <taxon>Eukaryota</taxon>
        <taxon>Metazoa</taxon>
        <taxon>Ecdysozoa</taxon>
        <taxon>Arthropoda</taxon>
        <taxon>Chelicerata</taxon>
        <taxon>Arachnida</taxon>
        <taxon>Araneae</taxon>
        <taxon>Araneomorphae</taxon>
        <taxon>Entelegynae</taxon>
        <taxon>Araneoidea</taxon>
        <taxon>Araneidae</taxon>
        <taxon>Araneus</taxon>
    </lineage>
</organism>
<dbReference type="AlphaFoldDB" id="A0A4Y2SJZ3"/>
<proteinExistence type="predicted"/>
<comment type="caution">
    <text evidence="2">The sequence shown here is derived from an EMBL/GenBank/DDBJ whole genome shotgun (WGS) entry which is preliminary data.</text>
</comment>
<protein>
    <submittedName>
        <fullName evidence="2">Uncharacterized protein</fullName>
    </submittedName>
</protein>
<sequence length="78" mass="8834">MRRDSRDQQISSQQDKMPDKPVNLGLSGNHRKSEQVHKNIFDRQASEAIAMTRQNRETILKIDSGNLATVRGAKDLAM</sequence>
<keyword evidence="3" id="KW-1185">Reference proteome</keyword>
<gene>
    <name evidence="2" type="ORF">AVEN_52946_1</name>
</gene>
<evidence type="ECO:0000256" key="1">
    <source>
        <dbReference type="SAM" id="MobiDB-lite"/>
    </source>
</evidence>
<evidence type="ECO:0000313" key="3">
    <source>
        <dbReference type="Proteomes" id="UP000499080"/>
    </source>
</evidence>
<name>A0A4Y2SJZ3_ARAVE</name>